<dbReference type="OrthoDB" id="5762105at2"/>
<evidence type="ECO:0000259" key="2">
    <source>
        <dbReference type="PROSITE" id="PS50006"/>
    </source>
</evidence>
<dbReference type="RefSeq" id="WP_121876906.1">
    <property type="nucleotide sequence ID" value="NZ_REFJ01000003.1"/>
</dbReference>
<name>A0A3M0A622_9GAMM</name>
<comment type="caution">
    <text evidence="3">The sequence shown here is derived from an EMBL/GenBank/DDBJ whole genome shotgun (WGS) entry which is preliminary data.</text>
</comment>
<reference evidence="3 4" key="1">
    <citation type="submission" date="2018-10" db="EMBL/GenBank/DDBJ databases">
        <title>Genomic Encyclopedia of Type Strains, Phase IV (KMG-IV): sequencing the most valuable type-strain genomes for metagenomic binning, comparative biology and taxonomic classification.</title>
        <authorList>
            <person name="Goeker M."/>
        </authorList>
    </citation>
    <scope>NUCLEOTIDE SEQUENCE [LARGE SCALE GENOMIC DNA]</scope>
    <source>
        <strain evidence="3 4">DSM 25080</strain>
    </source>
</reference>
<dbReference type="PROSITE" id="PS50006">
    <property type="entry name" value="FHA_DOMAIN"/>
    <property type="match status" value="1"/>
</dbReference>
<dbReference type="CDD" id="cd00060">
    <property type="entry name" value="FHA"/>
    <property type="match status" value="1"/>
</dbReference>
<feature type="domain" description="FHA" evidence="2">
    <location>
        <begin position="23"/>
        <end position="65"/>
    </location>
</feature>
<evidence type="ECO:0000313" key="4">
    <source>
        <dbReference type="Proteomes" id="UP000267187"/>
    </source>
</evidence>
<keyword evidence="1" id="KW-1133">Transmembrane helix</keyword>
<dbReference type="EMBL" id="REFJ01000003">
    <property type="protein sequence ID" value="RMA80230.1"/>
    <property type="molecule type" value="Genomic_DNA"/>
</dbReference>
<dbReference type="SUPFAM" id="SSF49879">
    <property type="entry name" value="SMAD/FHA domain"/>
    <property type="match status" value="1"/>
</dbReference>
<evidence type="ECO:0000256" key="1">
    <source>
        <dbReference type="SAM" id="Phobius"/>
    </source>
</evidence>
<feature type="transmembrane region" description="Helical" evidence="1">
    <location>
        <begin position="118"/>
        <end position="137"/>
    </location>
</feature>
<keyword evidence="1" id="KW-0472">Membrane</keyword>
<keyword evidence="1" id="KW-0812">Transmembrane</keyword>
<proteinExistence type="predicted"/>
<gene>
    <name evidence="3" type="ORF">DFR27_1594</name>
</gene>
<feature type="transmembrane region" description="Helical" evidence="1">
    <location>
        <begin position="210"/>
        <end position="235"/>
    </location>
</feature>
<keyword evidence="4" id="KW-1185">Reference proteome</keyword>
<sequence>MMLLRVYRTHRQHEQRVPLRNNLSLGSAAEMDVCLHDSYVSPAHAKVVEDDDGKFWLLDTNSENGIRNRFGSSLGDRIQLVAGEKFELGEHVFEVIDTDHAVQSAPALPPSLKRSLPIALIAYFLLVINSVFVEYLYGFEEFSVASSFRAGVLQYLWLLGLAAGGYAVGVLLRGKGYFWQLLALGAGVALLMEVGTYLLGWLSYNVGGSMVLLMVGFLSKVILLVLTLYGALTWVTHWNFIKRTLACNLLLIAICFDTYIQVNEDATDAESAAVYNELLLNEKLRFAPVHDAEEFRSSMSDLFNEAKQNSTEDD</sequence>
<dbReference type="Gene3D" id="2.60.200.20">
    <property type="match status" value="1"/>
</dbReference>
<organism evidence="3 4">
    <name type="scientific">Umboniibacter marinipuniceus</name>
    <dbReference type="NCBI Taxonomy" id="569599"/>
    <lineage>
        <taxon>Bacteria</taxon>
        <taxon>Pseudomonadati</taxon>
        <taxon>Pseudomonadota</taxon>
        <taxon>Gammaproteobacteria</taxon>
        <taxon>Cellvibrionales</taxon>
        <taxon>Cellvibrionaceae</taxon>
        <taxon>Umboniibacter</taxon>
    </lineage>
</organism>
<dbReference type="AlphaFoldDB" id="A0A3M0A622"/>
<dbReference type="InterPro" id="IPR008984">
    <property type="entry name" value="SMAD_FHA_dom_sf"/>
</dbReference>
<accession>A0A3M0A622</accession>
<feature type="transmembrane region" description="Helical" evidence="1">
    <location>
        <begin position="152"/>
        <end position="172"/>
    </location>
</feature>
<feature type="transmembrane region" description="Helical" evidence="1">
    <location>
        <begin position="181"/>
        <end position="204"/>
    </location>
</feature>
<protein>
    <submittedName>
        <fullName evidence="3">FHA domain-containing protein</fullName>
    </submittedName>
</protein>
<dbReference type="Proteomes" id="UP000267187">
    <property type="component" value="Unassembled WGS sequence"/>
</dbReference>
<dbReference type="Pfam" id="PF00498">
    <property type="entry name" value="FHA"/>
    <property type="match status" value="1"/>
</dbReference>
<dbReference type="InterPro" id="IPR000253">
    <property type="entry name" value="FHA_dom"/>
</dbReference>
<evidence type="ECO:0000313" key="3">
    <source>
        <dbReference type="EMBL" id="RMA80230.1"/>
    </source>
</evidence>